<evidence type="ECO:0000256" key="1">
    <source>
        <dbReference type="ARBA" id="ARBA00004685"/>
    </source>
</evidence>
<comment type="pathway">
    <text evidence="1">Mycotoxin biosynthesis.</text>
</comment>
<comment type="similarity">
    <text evidence="3">Belongs to the ustYa family.</text>
</comment>
<organism evidence="4 5">
    <name type="scientific">Exidia glandulosa HHB12029</name>
    <dbReference type="NCBI Taxonomy" id="1314781"/>
    <lineage>
        <taxon>Eukaryota</taxon>
        <taxon>Fungi</taxon>
        <taxon>Dikarya</taxon>
        <taxon>Basidiomycota</taxon>
        <taxon>Agaricomycotina</taxon>
        <taxon>Agaricomycetes</taxon>
        <taxon>Auriculariales</taxon>
        <taxon>Exidiaceae</taxon>
        <taxon>Exidia</taxon>
    </lineage>
</organism>
<gene>
    <name evidence="4" type="ORF">EXIGLDRAFT_610797</name>
</gene>
<evidence type="ECO:0000313" key="4">
    <source>
        <dbReference type="EMBL" id="KZV95270.1"/>
    </source>
</evidence>
<dbReference type="InterPro" id="IPR021765">
    <property type="entry name" value="UstYa-like"/>
</dbReference>
<evidence type="ECO:0000256" key="2">
    <source>
        <dbReference type="ARBA" id="ARBA00023002"/>
    </source>
</evidence>
<dbReference type="PANTHER" id="PTHR33365">
    <property type="entry name" value="YALI0B05434P"/>
    <property type="match status" value="1"/>
</dbReference>
<reference evidence="4 5" key="1">
    <citation type="journal article" date="2016" name="Mol. Biol. Evol.">
        <title>Comparative Genomics of Early-Diverging Mushroom-Forming Fungi Provides Insights into the Origins of Lignocellulose Decay Capabilities.</title>
        <authorList>
            <person name="Nagy L.G."/>
            <person name="Riley R."/>
            <person name="Tritt A."/>
            <person name="Adam C."/>
            <person name="Daum C."/>
            <person name="Floudas D."/>
            <person name="Sun H."/>
            <person name="Yadav J.S."/>
            <person name="Pangilinan J."/>
            <person name="Larsson K.H."/>
            <person name="Matsuura K."/>
            <person name="Barry K."/>
            <person name="Labutti K."/>
            <person name="Kuo R."/>
            <person name="Ohm R.A."/>
            <person name="Bhattacharya S.S."/>
            <person name="Shirouzu T."/>
            <person name="Yoshinaga Y."/>
            <person name="Martin F.M."/>
            <person name="Grigoriev I.V."/>
            <person name="Hibbett D.S."/>
        </authorList>
    </citation>
    <scope>NUCLEOTIDE SEQUENCE [LARGE SCALE GENOMIC DNA]</scope>
    <source>
        <strain evidence="4 5">HHB12029</strain>
    </source>
</reference>
<accession>A0A165JSG1</accession>
<dbReference type="PANTHER" id="PTHR33365:SF11">
    <property type="entry name" value="TAT PATHWAY SIGNAL SEQUENCE"/>
    <property type="match status" value="1"/>
</dbReference>
<proteinExistence type="inferred from homology"/>
<sequence>YVGTDYPRAWDLHLDKVLKATEDSVHYASHTELGHSEWNSTLPSGGGMLYFGPPGNRQQFSISMFHQLRCLDIIGRELLDERAQMKQWVEPSALSQHCMGYLRQMILCRADTWIESAYNAVGPRIVTSAATHTCSDWSAVYGAAEDNFREYVEEGH</sequence>
<dbReference type="AlphaFoldDB" id="A0A165JSG1"/>
<keyword evidence="5" id="KW-1185">Reference proteome</keyword>
<dbReference type="Proteomes" id="UP000077266">
    <property type="component" value="Unassembled WGS sequence"/>
</dbReference>
<dbReference type="OrthoDB" id="3687641at2759"/>
<dbReference type="GO" id="GO:0043386">
    <property type="term" value="P:mycotoxin biosynthetic process"/>
    <property type="evidence" value="ECO:0007669"/>
    <property type="project" value="InterPro"/>
</dbReference>
<dbReference type="InParanoid" id="A0A165JSG1"/>
<evidence type="ECO:0000256" key="3">
    <source>
        <dbReference type="ARBA" id="ARBA00035112"/>
    </source>
</evidence>
<dbReference type="EMBL" id="KV425960">
    <property type="protein sequence ID" value="KZV95270.1"/>
    <property type="molecule type" value="Genomic_DNA"/>
</dbReference>
<protein>
    <submittedName>
        <fullName evidence="4">Uncharacterized protein</fullName>
    </submittedName>
</protein>
<dbReference type="GO" id="GO:0016491">
    <property type="term" value="F:oxidoreductase activity"/>
    <property type="evidence" value="ECO:0007669"/>
    <property type="project" value="UniProtKB-KW"/>
</dbReference>
<evidence type="ECO:0000313" key="5">
    <source>
        <dbReference type="Proteomes" id="UP000077266"/>
    </source>
</evidence>
<keyword evidence="2" id="KW-0560">Oxidoreductase</keyword>
<name>A0A165JSG1_EXIGL</name>
<dbReference type="Pfam" id="PF11807">
    <property type="entry name" value="UstYa"/>
    <property type="match status" value="1"/>
</dbReference>
<dbReference type="STRING" id="1314781.A0A165JSG1"/>
<feature type="non-terminal residue" evidence="4">
    <location>
        <position position="1"/>
    </location>
</feature>